<evidence type="ECO:0000256" key="1">
    <source>
        <dbReference type="SAM" id="MobiDB-lite"/>
    </source>
</evidence>
<organism evidence="2 3">
    <name type="scientific">Tanacetum coccineum</name>
    <dbReference type="NCBI Taxonomy" id="301880"/>
    <lineage>
        <taxon>Eukaryota</taxon>
        <taxon>Viridiplantae</taxon>
        <taxon>Streptophyta</taxon>
        <taxon>Embryophyta</taxon>
        <taxon>Tracheophyta</taxon>
        <taxon>Spermatophyta</taxon>
        <taxon>Magnoliopsida</taxon>
        <taxon>eudicotyledons</taxon>
        <taxon>Gunneridae</taxon>
        <taxon>Pentapetalae</taxon>
        <taxon>asterids</taxon>
        <taxon>campanulids</taxon>
        <taxon>Asterales</taxon>
        <taxon>Asteraceae</taxon>
        <taxon>Asteroideae</taxon>
        <taxon>Anthemideae</taxon>
        <taxon>Anthemidinae</taxon>
        <taxon>Tanacetum</taxon>
    </lineage>
</organism>
<gene>
    <name evidence="2" type="ORF">Tco_0874664</name>
</gene>
<accession>A0ABQ5BQ95</accession>
<feature type="region of interest" description="Disordered" evidence="1">
    <location>
        <begin position="75"/>
        <end position="101"/>
    </location>
</feature>
<keyword evidence="3" id="KW-1185">Reference proteome</keyword>
<sequence length="101" mass="11537">MGIPTDPQYRGRNIQLMGIGFPFMIISLSRDGTKYQSLGDFEALMEESKDELRDLSNEEIFKARDEMDTNLPYFIEEHSQPPSSTNKVTPSDEHHSTPLES</sequence>
<feature type="compositionally biased region" description="Basic and acidic residues" evidence="1">
    <location>
        <begin position="90"/>
        <end position="101"/>
    </location>
</feature>
<reference evidence="2" key="2">
    <citation type="submission" date="2022-01" db="EMBL/GenBank/DDBJ databases">
        <authorList>
            <person name="Yamashiro T."/>
            <person name="Shiraishi A."/>
            <person name="Satake H."/>
            <person name="Nakayama K."/>
        </authorList>
    </citation>
    <scope>NUCLEOTIDE SEQUENCE</scope>
</reference>
<proteinExistence type="predicted"/>
<evidence type="ECO:0000313" key="3">
    <source>
        <dbReference type="Proteomes" id="UP001151760"/>
    </source>
</evidence>
<feature type="compositionally biased region" description="Polar residues" evidence="1">
    <location>
        <begin position="80"/>
        <end position="89"/>
    </location>
</feature>
<dbReference type="Proteomes" id="UP001151760">
    <property type="component" value="Unassembled WGS sequence"/>
</dbReference>
<reference evidence="2" key="1">
    <citation type="journal article" date="2022" name="Int. J. Mol. Sci.">
        <title>Draft Genome of Tanacetum Coccineum: Genomic Comparison of Closely Related Tanacetum-Family Plants.</title>
        <authorList>
            <person name="Yamashiro T."/>
            <person name="Shiraishi A."/>
            <person name="Nakayama K."/>
            <person name="Satake H."/>
        </authorList>
    </citation>
    <scope>NUCLEOTIDE SEQUENCE</scope>
</reference>
<dbReference type="EMBL" id="BQNB010013437">
    <property type="protein sequence ID" value="GJT15958.1"/>
    <property type="molecule type" value="Genomic_DNA"/>
</dbReference>
<name>A0ABQ5BQ95_9ASTR</name>
<evidence type="ECO:0000313" key="2">
    <source>
        <dbReference type="EMBL" id="GJT15958.1"/>
    </source>
</evidence>
<comment type="caution">
    <text evidence="2">The sequence shown here is derived from an EMBL/GenBank/DDBJ whole genome shotgun (WGS) entry which is preliminary data.</text>
</comment>
<protein>
    <submittedName>
        <fullName evidence="2">Uncharacterized protein</fullName>
    </submittedName>
</protein>